<dbReference type="GO" id="GO:0046872">
    <property type="term" value="F:metal ion binding"/>
    <property type="evidence" value="ECO:0007669"/>
    <property type="project" value="UniProtKB-KW"/>
</dbReference>
<evidence type="ECO:0000256" key="3">
    <source>
        <dbReference type="ARBA" id="ARBA00008900"/>
    </source>
</evidence>
<dbReference type="PANTHER" id="PTHR12589:SF7">
    <property type="entry name" value="6-PYRUVOYL TETRAHYDROBIOPTERIN SYNTHASE"/>
    <property type="match status" value="1"/>
</dbReference>
<dbReference type="RefSeq" id="WP_185675026.1">
    <property type="nucleotide sequence ID" value="NZ_JACHVB010000020.1"/>
</dbReference>
<comment type="pathway">
    <text evidence="2">Purine metabolism; 7-cyano-7-deazaguanine biosynthesis.</text>
</comment>
<comment type="similarity">
    <text evidence="3">Belongs to the PTPS family. QueD subfamily.</text>
</comment>
<evidence type="ECO:0000313" key="11">
    <source>
        <dbReference type="EMBL" id="MBC2594043.1"/>
    </source>
</evidence>
<dbReference type="Proteomes" id="UP000546464">
    <property type="component" value="Unassembled WGS sequence"/>
</dbReference>
<evidence type="ECO:0000256" key="10">
    <source>
        <dbReference type="ARBA" id="ARBA00048807"/>
    </source>
</evidence>
<dbReference type="SUPFAM" id="SSF55620">
    <property type="entry name" value="Tetrahydrobiopterin biosynthesis enzymes-like"/>
    <property type="match status" value="1"/>
</dbReference>
<dbReference type="GO" id="GO:0070497">
    <property type="term" value="F:6-carboxytetrahydropterin synthase activity"/>
    <property type="evidence" value="ECO:0007669"/>
    <property type="project" value="UniProtKB-EC"/>
</dbReference>
<keyword evidence="7" id="KW-0862">Zinc</keyword>
<dbReference type="UniPathway" id="UPA00391"/>
<dbReference type="EC" id="4.1.2.50" evidence="4"/>
<evidence type="ECO:0000256" key="4">
    <source>
        <dbReference type="ARBA" id="ARBA00012982"/>
    </source>
</evidence>
<organism evidence="11 12">
    <name type="scientific">Ruficoccus amylovorans</name>
    <dbReference type="NCBI Taxonomy" id="1804625"/>
    <lineage>
        <taxon>Bacteria</taxon>
        <taxon>Pseudomonadati</taxon>
        <taxon>Verrucomicrobiota</taxon>
        <taxon>Opitutia</taxon>
        <taxon>Puniceicoccales</taxon>
        <taxon>Cerasicoccaceae</taxon>
        <taxon>Ruficoccus</taxon>
    </lineage>
</organism>
<keyword evidence="8" id="KW-0456">Lyase</keyword>
<dbReference type="PANTHER" id="PTHR12589">
    <property type="entry name" value="PYRUVOYL TETRAHYDROBIOPTERIN SYNTHASE"/>
    <property type="match status" value="1"/>
</dbReference>
<dbReference type="InterPro" id="IPR007115">
    <property type="entry name" value="6-PTP_synth/QueD"/>
</dbReference>
<keyword evidence="12" id="KW-1185">Reference proteome</keyword>
<comment type="catalytic activity">
    <reaction evidence="10">
        <text>7,8-dihydroneopterin 3'-triphosphate + H2O = 6-carboxy-5,6,7,8-tetrahydropterin + triphosphate + acetaldehyde + 2 H(+)</text>
        <dbReference type="Rhea" id="RHEA:27966"/>
        <dbReference type="ChEBI" id="CHEBI:15343"/>
        <dbReference type="ChEBI" id="CHEBI:15377"/>
        <dbReference type="ChEBI" id="CHEBI:15378"/>
        <dbReference type="ChEBI" id="CHEBI:18036"/>
        <dbReference type="ChEBI" id="CHEBI:58462"/>
        <dbReference type="ChEBI" id="CHEBI:61032"/>
        <dbReference type="EC" id="4.1.2.50"/>
    </reaction>
</comment>
<evidence type="ECO:0000256" key="5">
    <source>
        <dbReference type="ARBA" id="ARBA00018141"/>
    </source>
</evidence>
<accession>A0A842HC51</accession>
<dbReference type="InterPro" id="IPR038418">
    <property type="entry name" value="6-PTP_synth/QueD_sf"/>
</dbReference>
<gene>
    <name evidence="11" type="ORF">H5P28_07185</name>
</gene>
<comment type="cofactor">
    <cofactor evidence="1">
        <name>Zn(2+)</name>
        <dbReference type="ChEBI" id="CHEBI:29105"/>
    </cofactor>
</comment>
<comment type="caution">
    <text evidence="11">The sequence shown here is derived from an EMBL/GenBank/DDBJ whole genome shotgun (WGS) entry which is preliminary data.</text>
</comment>
<evidence type="ECO:0000256" key="9">
    <source>
        <dbReference type="ARBA" id="ARBA00031449"/>
    </source>
</evidence>
<sequence length="163" mass="18267">MPQLTTLELAKEHFKFSAGHFTIFSATDRENLHGHNWQVGVEITAEVGDNGLTFDYAVAKRQAEAYCAGLNERFLLPGRSPYLRIEETETGITAIFGDERLPFLRRDVLVLPLRNVTVEELSGWLLGRFCEDLAARTELAIHAITVKVYSGPGQCATSCWQRP</sequence>
<keyword evidence="6" id="KW-0479">Metal-binding</keyword>
<evidence type="ECO:0000256" key="1">
    <source>
        <dbReference type="ARBA" id="ARBA00001947"/>
    </source>
</evidence>
<evidence type="ECO:0000256" key="2">
    <source>
        <dbReference type="ARBA" id="ARBA00005061"/>
    </source>
</evidence>
<evidence type="ECO:0000256" key="6">
    <source>
        <dbReference type="ARBA" id="ARBA00022723"/>
    </source>
</evidence>
<protein>
    <recommendedName>
        <fullName evidence="5">6-carboxy-5,6,7,8-tetrahydropterin synthase</fullName>
        <ecNumber evidence="4">4.1.2.50</ecNumber>
    </recommendedName>
    <alternativeName>
        <fullName evidence="9">Queuosine biosynthesis protein QueD</fullName>
    </alternativeName>
</protein>
<reference evidence="11 12" key="1">
    <citation type="submission" date="2020-07" db="EMBL/GenBank/DDBJ databases">
        <authorList>
            <person name="Feng X."/>
        </authorList>
    </citation>
    <scope>NUCLEOTIDE SEQUENCE [LARGE SCALE GENOMIC DNA]</scope>
    <source>
        <strain evidence="11 12">JCM31066</strain>
    </source>
</reference>
<evidence type="ECO:0000256" key="7">
    <source>
        <dbReference type="ARBA" id="ARBA00022833"/>
    </source>
</evidence>
<evidence type="ECO:0000313" key="12">
    <source>
        <dbReference type="Proteomes" id="UP000546464"/>
    </source>
</evidence>
<proteinExistence type="inferred from homology"/>
<dbReference type="AlphaFoldDB" id="A0A842HC51"/>
<dbReference type="Gene3D" id="3.30.479.10">
    <property type="entry name" value="6-pyruvoyl tetrahydropterin synthase/QueD"/>
    <property type="match status" value="1"/>
</dbReference>
<dbReference type="EMBL" id="JACHVB010000020">
    <property type="protein sequence ID" value="MBC2594043.1"/>
    <property type="molecule type" value="Genomic_DNA"/>
</dbReference>
<name>A0A842HC51_9BACT</name>
<dbReference type="Pfam" id="PF01242">
    <property type="entry name" value="PTPS"/>
    <property type="match status" value="1"/>
</dbReference>
<evidence type="ECO:0000256" key="8">
    <source>
        <dbReference type="ARBA" id="ARBA00023239"/>
    </source>
</evidence>